<proteinExistence type="predicted"/>
<sequence length="248" mass="29069">MDRGSGYDSDFPSAKDIKDSMSTIFKIDLKNTFAKGMRLSQQAQKTKRLIENEALAGIDSKEKAFQFRKIIREFLVWIHKSKAVTISDIQFWEWIKSINAENSHKDRDFKATCADFIEKLLSNHQFRVIMQVWMTEYEKTLDDGEENMKTKVILEYIKQRIRKDTQSTVNNKKRCIELQAAPERRDCEIQTEVSDEAEQSIDELNKELESKTTILTLMKKNFRDQEKMIETLKKKIESIAGKTYESDS</sequence>
<evidence type="ECO:0000313" key="2">
    <source>
        <dbReference type="EMBL" id="CAG9312936.1"/>
    </source>
</evidence>
<name>A0AAU9II96_9CILI</name>
<keyword evidence="1" id="KW-0175">Coiled coil</keyword>
<evidence type="ECO:0000313" key="3">
    <source>
        <dbReference type="Proteomes" id="UP001162131"/>
    </source>
</evidence>
<feature type="coiled-coil region" evidence="1">
    <location>
        <begin position="187"/>
        <end position="235"/>
    </location>
</feature>
<accession>A0AAU9II96</accession>
<comment type="caution">
    <text evidence="2">The sequence shown here is derived from an EMBL/GenBank/DDBJ whole genome shotgun (WGS) entry which is preliminary data.</text>
</comment>
<dbReference type="AlphaFoldDB" id="A0AAU9II96"/>
<protein>
    <submittedName>
        <fullName evidence="2">Uncharacterized protein</fullName>
    </submittedName>
</protein>
<evidence type="ECO:0000256" key="1">
    <source>
        <dbReference type="SAM" id="Coils"/>
    </source>
</evidence>
<reference evidence="2" key="1">
    <citation type="submission" date="2021-09" db="EMBL/GenBank/DDBJ databases">
        <authorList>
            <consortium name="AG Swart"/>
            <person name="Singh M."/>
            <person name="Singh A."/>
            <person name="Seah K."/>
            <person name="Emmerich C."/>
        </authorList>
    </citation>
    <scope>NUCLEOTIDE SEQUENCE</scope>
    <source>
        <strain evidence="2">ATCC30299</strain>
    </source>
</reference>
<organism evidence="2 3">
    <name type="scientific">Blepharisma stoltei</name>
    <dbReference type="NCBI Taxonomy" id="1481888"/>
    <lineage>
        <taxon>Eukaryota</taxon>
        <taxon>Sar</taxon>
        <taxon>Alveolata</taxon>
        <taxon>Ciliophora</taxon>
        <taxon>Postciliodesmatophora</taxon>
        <taxon>Heterotrichea</taxon>
        <taxon>Heterotrichida</taxon>
        <taxon>Blepharismidae</taxon>
        <taxon>Blepharisma</taxon>
    </lineage>
</organism>
<dbReference type="Proteomes" id="UP001162131">
    <property type="component" value="Unassembled WGS sequence"/>
</dbReference>
<dbReference type="EMBL" id="CAJZBQ010000009">
    <property type="protein sequence ID" value="CAG9312936.1"/>
    <property type="molecule type" value="Genomic_DNA"/>
</dbReference>
<gene>
    <name evidence="2" type="ORF">BSTOLATCC_MIC7727</name>
</gene>
<keyword evidence="3" id="KW-1185">Reference proteome</keyword>